<evidence type="ECO:0000256" key="1">
    <source>
        <dbReference type="ARBA" id="ARBA00004123"/>
    </source>
</evidence>
<reference evidence="7 8" key="1">
    <citation type="submission" date="2015-04" db="EMBL/GenBank/DDBJ databases">
        <title>Complete genome sequence of Schizopora paradoxa KUC8140, a cosmopolitan wood degrader in East Asia.</title>
        <authorList>
            <consortium name="DOE Joint Genome Institute"/>
            <person name="Min B."/>
            <person name="Park H."/>
            <person name="Jang Y."/>
            <person name="Kim J.-J."/>
            <person name="Kim K.H."/>
            <person name="Pangilinan J."/>
            <person name="Lipzen A."/>
            <person name="Riley R."/>
            <person name="Grigoriev I.V."/>
            <person name="Spatafora J.W."/>
            <person name="Choi I.-G."/>
        </authorList>
    </citation>
    <scope>NUCLEOTIDE SEQUENCE [LARGE SCALE GENOMIC DNA]</scope>
    <source>
        <strain evidence="7 8">KUC8140</strain>
    </source>
</reference>
<proteinExistence type="inferred from homology"/>
<dbReference type="PANTHER" id="PTHR20934">
    <property type="entry name" value="TRANSCRIPTION ELONGATION FACTOR 1 HOMOLOG"/>
    <property type="match status" value="1"/>
</dbReference>
<comment type="function">
    <text evidence="5">Transcription elongation factor implicated in the maintenance of proper chromatin structure in actively transcribed regions.</text>
</comment>
<dbReference type="GO" id="GO:0008023">
    <property type="term" value="C:transcription elongation factor complex"/>
    <property type="evidence" value="ECO:0007669"/>
    <property type="project" value="TreeGrafter"/>
</dbReference>
<dbReference type="InParanoid" id="A0A0H2S0W5"/>
<sequence length="96" mass="10881">MGKRKKSSRKPQPSAAARRRGPLDTRFRCIFCFNENAVSVKVSKAEGTATLNCERCFEKFEATAHHLTEPVDVYNWWKDAVEEAQPKAAPRRPSTS</sequence>
<keyword evidence="8" id="KW-1185">Reference proteome</keyword>
<keyword evidence="5" id="KW-0804">Transcription</keyword>
<protein>
    <recommendedName>
        <fullName evidence="5">Transcription elongation factor 1 homolog</fullName>
    </recommendedName>
</protein>
<dbReference type="OrthoDB" id="445983at2759"/>
<comment type="similarity">
    <text evidence="2 5">Belongs to the ELOF1 family.</text>
</comment>
<gene>
    <name evidence="7" type="ORF">SCHPADRAFT_792391</name>
</gene>
<organism evidence="7 8">
    <name type="scientific">Schizopora paradoxa</name>
    <dbReference type="NCBI Taxonomy" id="27342"/>
    <lineage>
        <taxon>Eukaryota</taxon>
        <taxon>Fungi</taxon>
        <taxon>Dikarya</taxon>
        <taxon>Basidiomycota</taxon>
        <taxon>Agaricomycotina</taxon>
        <taxon>Agaricomycetes</taxon>
        <taxon>Hymenochaetales</taxon>
        <taxon>Schizoporaceae</taxon>
        <taxon>Schizopora</taxon>
    </lineage>
</organism>
<accession>A0A0H2S0W5</accession>
<keyword evidence="5" id="KW-0479">Metal-binding</keyword>
<evidence type="ECO:0000256" key="6">
    <source>
        <dbReference type="SAM" id="MobiDB-lite"/>
    </source>
</evidence>
<evidence type="ECO:0000256" key="4">
    <source>
        <dbReference type="ARBA" id="ARBA00023242"/>
    </source>
</evidence>
<dbReference type="Pfam" id="PF05129">
    <property type="entry name" value="Zn_ribbon_Elf1"/>
    <property type="match status" value="1"/>
</dbReference>
<dbReference type="FunCoup" id="A0A0H2S0W5">
    <property type="interactions" value="208"/>
</dbReference>
<dbReference type="SUPFAM" id="SSF57783">
    <property type="entry name" value="Zinc beta-ribbon"/>
    <property type="match status" value="1"/>
</dbReference>
<dbReference type="PANTHER" id="PTHR20934:SF0">
    <property type="entry name" value="TRANSCRIPTION ELONGATION FACTOR 1 HOMOLOG"/>
    <property type="match status" value="1"/>
</dbReference>
<dbReference type="Gene3D" id="2.20.25.190">
    <property type="match status" value="1"/>
</dbReference>
<dbReference type="AlphaFoldDB" id="A0A0H2S0W5"/>
<evidence type="ECO:0000256" key="2">
    <source>
        <dbReference type="ARBA" id="ARBA00009730"/>
    </source>
</evidence>
<evidence type="ECO:0000313" key="8">
    <source>
        <dbReference type="Proteomes" id="UP000053477"/>
    </source>
</evidence>
<dbReference type="InterPro" id="IPR038567">
    <property type="entry name" value="T_Elf1_sf"/>
</dbReference>
<keyword evidence="4 5" id="KW-0539">Nucleus</keyword>
<dbReference type="Proteomes" id="UP000053477">
    <property type="component" value="Unassembled WGS sequence"/>
</dbReference>
<evidence type="ECO:0000256" key="5">
    <source>
        <dbReference type="RuleBase" id="RU364033"/>
    </source>
</evidence>
<feature type="region of interest" description="Disordered" evidence="6">
    <location>
        <begin position="1"/>
        <end position="20"/>
    </location>
</feature>
<dbReference type="GO" id="GO:0000993">
    <property type="term" value="F:RNA polymerase II complex binding"/>
    <property type="evidence" value="ECO:0007669"/>
    <property type="project" value="TreeGrafter"/>
</dbReference>
<feature type="non-terminal residue" evidence="7">
    <location>
        <position position="96"/>
    </location>
</feature>
<dbReference type="STRING" id="27342.A0A0H2S0W5"/>
<comment type="subcellular location">
    <subcellularLocation>
        <location evidence="1 5">Nucleus</location>
    </subcellularLocation>
</comment>
<keyword evidence="5" id="KW-0863">Zinc-finger</keyword>
<name>A0A0H2S0W5_9AGAM</name>
<dbReference type="InterPro" id="IPR007808">
    <property type="entry name" value="Elf1"/>
</dbReference>
<dbReference type="GO" id="GO:0006368">
    <property type="term" value="P:transcription elongation by RNA polymerase II"/>
    <property type="evidence" value="ECO:0007669"/>
    <property type="project" value="TreeGrafter"/>
</dbReference>
<dbReference type="GO" id="GO:0008270">
    <property type="term" value="F:zinc ion binding"/>
    <property type="evidence" value="ECO:0007669"/>
    <property type="project" value="UniProtKB-KW"/>
</dbReference>
<evidence type="ECO:0000256" key="3">
    <source>
        <dbReference type="ARBA" id="ARBA00022833"/>
    </source>
</evidence>
<dbReference type="EMBL" id="KQ086020">
    <property type="protein sequence ID" value="KLO10671.1"/>
    <property type="molecule type" value="Genomic_DNA"/>
</dbReference>
<evidence type="ECO:0000313" key="7">
    <source>
        <dbReference type="EMBL" id="KLO10671.1"/>
    </source>
</evidence>
<keyword evidence="5" id="KW-0805">Transcription regulation</keyword>
<keyword evidence="3 5" id="KW-0862">Zinc</keyword>